<keyword evidence="6" id="KW-1185">Reference proteome</keyword>
<proteinExistence type="inferred from homology"/>
<protein>
    <recommendedName>
        <fullName evidence="4">Methyltransferase type 11 domain-containing protein</fullName>
    </recommendedName>
</protein>
<name>A0A1Q5PRG9_9ACTO</name>
<accession>A0A1Q5PRG9</accession>
<evidence type="ECO:0000256" key="3">
    <source>
        <dbReference type="ARBA" id="ARBA00022679"/>
    </source>
</evidence>
<evidence type="ECO:0000259" key="4">
    <source>
        <dbReference type="Pfam" id="PF08241"/>
    </source>
</evidence>
<evidence type="ECO:0000313" key="6">
    <source>
        <dbReference type="Proteomes" id="UP000186465"/>
    </source>
</evidence>
<gene>
    <name evidence="5" type="ORF">BM477_01905</name>
</gene>
<evidence type="ECO:0000256" key="2">
    <source>
        <dbReference type="ARBA" id="ARBA00022603"/>
    </source>
</evidence>
<dbReference type="RefSeq" id="WP_075360999.1">
    <property type="nucleotide sequence ID" value="NZ_MPDM01000002.1"/>
</dbReference>
<dbReference type="GO" id="GO:0032259">
    <property type="term" value="P:methylation"/>
    <property type="evidence" value="ECO:0007669"/>
    <property type="project" value="UniProtKB-KW"/>
</dbReference>
<evidence type="ECO:0000313" key="5">
    <source>
        <dbReference type="EMBL" id="OKL50174.1"/>
    </source>
</evidence>
<reference evidence="6" key="1">
    <citation type="submission" date="2016-11" db="EMBL/GenBank/DDBJ databases">
        <title>Actinomyces gypaetusis sp. nov. isolated from Gypaetus barbatus in Qinghai Tibet Plateau China.</title>
        <authorList>
            <person name="Meng X."/>
        </authorList>
    </citation>
    <scope>NUCLEOTIDE SEQUENCE [LARGE SCALE GENOMIC DNA]</scope>
    <source>
        <strain evidence="6">DSM 15383</strain>
    </source>
</reference>
<dbReference type="AlphaFoldDB" id="A0A1Q5PRG9"/>
<dbReference type="PANTHER" id="PTHR44942:SF4">
    <property type="entry name" value="METHYLTRANSFERASE TYPE 11 DOMAIN-CONTAINING PROTEIN"/>
    <property type="match status" value="1"/>
</dbReference>
<dbReference type="Gene3D" id="3.40.50.150">
    <property type="entry name" value="Vaccinia Virus protein VP39"/>
    <property type="match status" value="1"/>
</dbReference>
<dbReference type="Proteomes" id="UP000186465">
    <property type="component" value="Unassembled WGS sequence"/>
</dbReference>
<comment type="similarity">
    <text evidence="1">Belongs to the methyltransferase superfamily.</text>
</comment>
<comment type="caution">
    <text evidence="5">The sequence shown here is derived from an EMBL/GenBank/DDBJ whole genome shotgun (WGS) entry which is preliminary data.</text>
</comment>
<keyword evidence="3" id="KW-0808">Transferase</keyword>
<dbReference type="InterPro" id="IPR051052">
    <property type="entry name" value="Diverse_substrate_MTase"/>
</dbReference>
<dbReference type="CDD" id="cd02440">
    <property type="entry name" value="AdoMet_MTases"/>
    <property type="match status" value="1"/>
</dbReference>
<dbReference type="GO" id="GO:0008757">
    <property type="term" value="F:S-adenosylmethionine-dependent methyltransferase activity"/>
    <property type="evidence" value="ECO:0007669"/>
    <property type="project" value="InterPro"/>
</dbReference>
<dbReference type="EMBL" id="MPDM01000002">
    <property type="protein sequence ID" value="OKL50174.1"/>
    <property type="molecule type" value="Genomic_DNA"/>
</dbReference>
<evidence type="ECO:0000256" key="1">
    <source>
        <dbReference type="ARBA" id="ARBA00008361"/>
    </source>
</evidence>
<dbReference type="SUPFAM" id="SSF53335">
    <property type="entry name" value="S-adenosyl-L-methionine-dependent methyltransferases"/>
    <property type="match status" value="1"/>
</dbReference>
<dbReference type="InterPro" id="IPR013216">
    <property type="entry name" value="Methyltransf_11"/>
</dbReference>
<dbReference type="OrthoDB" id="9797252at2"/>
<feature type="domain" description="Methyltransferase type 11" evidence="4">
    <location>
        <begin position="45"/>
        <end position="133"/>
    </location>
</feature>
<dbReference type="Pfam" id="PF08241">
    <property type="entry name" value="Methyltransf_11"/>
    <property type="match status" value="1"/>
</dbReference>
<sequence>MANPYIFETGLYDQVRPEYPVAVVEQIKSVALRVADGEDTSRLVELGAGTGKMTRMLLRAGLSVDAVEPADSMLEKLRTLEGGLVTVRKGTAEETGLPQASRVGAVFAQSWHWCDPEATSLELKRILVPGSSVHIIYNQLDVRVPWVKRLTRIMRSGDVHRPDQIPTLTGGFATPVRTDHYWCAKLRIEDILRLGRTRSSYLTSPRAQQERMQANLSWYLREHLQISETSLVSLPYFTYHWQAQLDSE</sequence>
<keyword evidence="2" id="KW-0489">Methyltransferase</keyword>
<dbReference type="PANTHER" id="PTHR44942">
    <property type="entry name" value="METHYLTRANSF_11 DOMAIN-CONTAINING PROTEIN"/>
    <property type="match status" value="1"/>
</dbReference>
<dbReference type="InterPro" id="IPR029063">
    <property type="entry name" value="SAM-dependent_MTases_sf"/>
</dbReference>
<dbReference type="STRING" id="156892.BM477_01905"/>
<organism evidence="5 6">
    <name type="scientific">Boudabousia marimammalium</name>
    <dbReference type="NCBI Taxonomy" id="156892"/>
    <lineage>
        <taxon>Bacteria</taxon>
        <taxon>Bacillati</taxon>
        <taxon>Actinomycetota</taxon>
        <taxon>Actinomycetes</taxon>
        <taxon>Actinomycetales</taxon>
        <taxon>Actinomycetaceae</taxon>
        <taxon>Boudabousia</taxon>
    </lineage>
</organism>